<dbReference type="EC" id="2.7.11.1" evidence="1"/>
<reference evidence="7 8" key="1">
    <citation type="journal article" date="2010" name="Cell">
        <title>The genome of Naegleria gruberi illuminates early eukaryotic versatility.</title>
        <authorList>
            <person name="Fritz-Laylin L.K."/>
            <person name="Prochnik S.E."/>
            <person name="Ginger M.L."/>
            <person name="Dacks J.B."/>
            <person name="Carpenter M.L."/>
            <person name="Field M.C."/>
            <person name="Kuo A."/>
            <person name="Paredez A."/>
            <person name="Chapman J."/>
            <person name="Pham J."/>
            <person name="Shu S."/>
            <person name="Neupane R."/>
            <person name="Cipriano M."/>
            <person name="Mancuso J."/>
            <person name="Tu H."/>
            <person name="Salamov A."/>
            <person name="Lindquist E."/>
            <person name="Shapiro H."/>
            <person name="Lucas S."/>
            <person name="Grigoriev I.V."/>
            <person name="Cande W.Z."/>
            <person name="Fulton C."/>
            <person name="Rokhsar D.S."/>
            <person name="Dawson S.C."/>
        </authorList>
    </citation>
    <scope>NUCLEOTIDE SEQUENCE [LARGE SCALE GENOMIC DNA]</scope>
    <source>
        <strain evidence="7 8">NEG-M</strain>
    </source>
</reference>
<evidence type="ECO:0000256" key="4">
    <source>
        <dbReference type="PROSITE-ProRule" id="PRU10141"/>
    </source>
</evidence>
<keyword evidence="2 4" id="KW-0547">Nucleotide-binding</keyword>
<dbReference type="Gene3D" id="1.10.510.10">
    <property type="entry name" value="Transferase(Phosphotransferase) domain 1"/>
    <property type="match status" value="1"/>
</dbReference>
<dbReference type="SUPFAM" id="SSF56112">
    <property type="entry name" value="Protein kinase-like (PK-like)"/>
    <property type="match status" value="1"/>
</dbReference>
<evidence type="ECO:0000313" key="8">
    <source>
        <dbReference type="Proteomes" id="UP000006671"/>
    </source>
</evidence>
<organism evidence="8">
    <name type="scientific">Naegleria gruberi</name>
    <name type="common">Amoeba</name>
    <dbReference type="NCBI Taxonomy" id="5762"/>
    <lineage>
        <taxon>Eukaryota</taxon>
        <taxon>Discoba</taxon>
        <taxon>Heterolobosea</taxon>
        <taxon>Tetramitia</taxon>
        <taxon>Eutetramitia</taxon>
        <taxon>Vahlkampfiidae</taxon>
        <taxon>Naegleria</taxon>
    </lineage>
</organism>
<dbReference type="OMA" id="PIACHKR"/>
<name>D2VGE2_NAEGR</name>
<evidence type="ECO:0000256" key="5">
    <source>
        <dbReference type="RuleBase" id="RU000304"/>
    </source>
</evidence>
<evidence type="ECO:0000256" key="1">
    <source>
        <dbReference type="ARBA" id="ARBA00012513"/>
    </source>
</evidence>
<accession>D2VGE2</accession>
<dbReference type="GO" id="GO:0005524">
    <property type="term" value="F:ATP binding"/>
    <property type="evidence" value="ECO:0007669"/>
    <property type="project" value="UniProtKB-UniRule"/>
</dbReference>
<sequence length="253" mass="28555">MNLCGFLLKNRWKIQGLLGQGSFGSIYSAHDLVTSEEVAIKIEKVQSTSNQPQNGQPVTPQASSLKVEVCALKNLQNCRYVVTYIHSGRQYITYGSENVALNFLVMERLGENLAELRRKNANGVFNLATTMRCGVQMIDCIEEIHKSGFLHRDVKPANFVTGRTRNARGRIFVIDFGLARAYKHEDGNLKPPRSSCGFRGTPRYASINAHNGLELSRRDDLWSIFYVMVEMASGNLPWRRMRDKAVIGKLKEQ</sequence>
<proteinExistence type="inferred from homology"/>
<dbReference type="InterPro" id="IPR011009">
    <property type="entry name" value="Kinase-like_dom_sf"/>
</dbReference>
<dbReference type="eggNOG" id="KOG1164">
    <property type="taxonomic scope" value="Eukaryota"/>
</dbReference>
<dbReference type="KEGG" id="ngr:NAEGRDRAFT_33830"/>
<dbReference type="Proteomes" id="UP000006671">
    <property type="component" value="Unassembled WGS sequence"/>
</dbReference>
<dbReference type="InterPro" id="IPR000719">
    <property type="entry name" value="Prot_kinase_dom"/>
</dbReference>
<dbReference type="GO" id="GO:0004674">
    <property type="term" value="F:protein serine/threonine kinase activity"/>
    <property type="evidence" value="ECO:0007669"/>
    <property type="project" value="UniProtKB-KW"/>
</dbReference>
<dbReference type="VEuPathDB" id="AmoebaDB:NAEGRDRAFT_33830"/>
<dbReference type="SMART" id="SM00220">
    <property type="entry name" value="S_TKc"/>
    <property type="match status" value="1"/>
</dbReference>
<dbReference type="InParanoid" id="D2VGE2"/>
<feature type="binding site" evidence="4">
    <location>
        <position position="41"/>
    </location>
    <ligand>
        <name>ATP</name>
        <dbReference type="ChEBI" id="CHEBI:30616"/>
    </ligand>
</feature>
<dbReference type="PROSITE" id="PS50011">
    <property type="entry name" value="PROTEIN_KINASE_DOM"/>
    <property type="match status" value="1"/>
</dbReference>
<gene>
    <name evidence="7" type="ORF">NAEGRDRAFT_33830</name>
</gene>
<keyword evidence="3 4" id="KW-0067">ATP-binding</keyword>
<dbReference type="OrthoDB" id="5979581at2759"/>
<feature type="domain" description="Protein kinase" evidence="6">
    <location>
        <begin position="12"/>
        <end position="253"/>
    </location>
</feature>
<dbReference type="InterPro" id="IPR050235">
    <property type="entry name" value="CK1_Ser-Thr_kinase"/>
</dbReference>
<keyword evidence="8" id="KW-1185">Reference proteome</keyword>
<dbReference type="AlphaFoldDB" id="D2VGE2"/>
<protein>
    <recommendedName>
        <fullName evidence="1">non-specific serine/threonine protein kinase</fullName>
        <ecNumber evidence="1">2.7.11.1</ecNumber>
    </recommendedName>
</protein>
<dbReference type="InterPro" id="IPR017441">
    <property type="entry name" value="Protein_kinase_ATP_BS"/>
</dbReference>
<evidence type="ECO:0000256" key="2">
    <source>
        <dbReference type="ARBA" id="ARBA00022741"/>
    </source>
</evidence>
<dbReference type="PROSITE" id="PS00108">
    <property type="entry name" value="PROTEIN_KINASE_ST"/>
    <property type="match status" value="1"/>
</dbReference>
<dbReference type="GeneID" id="8850085"/>
<comment type="similarity">
    <text evidence="5">Belongs to the protein kinase superfamily.</text>
</comment>
<keyword evidence="5" id="KW-0418">Kinase</keyword>
<evidence type="ECO:0000259" key="6">
    <source>
        <dbReference type="PROSITE" id="PS50011"/>
    </source>
</evidence>
<evidence type="ECO:0000313" key="7">
    <source>
        <dbReference type="EMBL" id="EFC43951.1"/>
    </source>
</evidence>
<dbReference type="InterPro" id="IPR008271">
    <property type="entry name" value="Ser/Thr_kinase_AS"/>
</dbReference>
<keyword evidence="5" id="KW-0723">Serine/threonine-protein kinase</keyword>
<keyword evidence="5" id="KW-0808">Transferase</keyword>
<evidence type="ECO:0000256" key="3">
    <source>
        <dbReference type="ARBA" id="ARBA00022840"/>
    </source>
</evidence>
<dbReference type="Pfam" id="PF00069">
    <property type="entry name" value="Pkinase"/>
    <property type="match status" value="1"/>
</dbReference>
<feature type="non-terminal residue" evidence="7">
    <location>
        <position position="253"/>
    </location>
</feature>
<dbReference type="PANTHER" id="PTHR11909">
    <property type="entry name" value="CASEIN KINASE-RELATED"/>
    <property type="match status" value="1"/>
</dbReference>
<dbReference type="STRING" id="5762.D2VGE2"/>
<dbReference type="EMBL" id="GG738870">
    <property type="protein sequence ID" value="EFC43951.1"/>
    <property type="molecule type" value="Genomic_DNA"/>
</dbReference>
<dbReference type="RefSeq" id="XP_002676695.1">
    <property type="nucleotide sequence ID" value="XM_002676649.1"/>
</dbReference>
<dbReference type="PROSITE" id="PS00107">
    <property type="entry name" value="PROTEIN_KINASE_ATP"/>
    <property type="match status" value="1"/>
</dbReference>